<dbReference type="EMBL" id="MTHB01000041">
    <property type="protein sequence ID" value="OXC79357.1"/>
    <property type="molecule type" value="Genomic_DNA"/>
</dbReference>
<sequence>MSPDALMTVRRPVRLPKQDAVSTFGAMDTAEKASSPSAAGLARATKRNDGLPSRNKPLARQSRLQQIGLEFHCKHGCAAVLVDHCPCALAKVFVV</sequence>
<proteinExistence type="predicted"/>
<evidence type="ECO:0000256" key="1">
    <source>
        <dbReference type="SAM" id="MobiDB-lite"/>
    </source>
</evidence>
<gene>
    <name evidence="2" type="ORF">BSU04_06675</name>
</gene>
<dbReference type="Proteomes" id="UP000214720">
    <property type="component" value="Unassembled WGS sequence"/>
</dbReference>
<dbReference type="AlphaFoldDB" id="A0A226X8S9"/>
<evidence type="ECO:0000313" key="3">
    <source>
        <dbReference type="Proteomes" id="UP000214720"/>
    </source>
</evidence>
<organism evidence="2 3">
    <name type="scientific">Caballeronia sordidicola</name>
    <name type="common">Burkholderia sordidicola</name>
    <dbReference type="NCBI Taxonomy" id="196367"/>
    <lineage>
        <taxon>Bacteria</taxon>
        <taxon>Pseudomonadati</taxon>
        <taxon>Pseudomonadota</taxon>
        <taxon>Betaproteobacteria</taxon>
        <taxon>Burkholderiales</taxon>
        <taxon>Burkholderiaceae</taxon>
        <taxon>Caballeronia</taxon>
    </lineage>
</organism>
<protein>
    <submittedName>
        <fullName evidence="2">Uncharacterized protein</fullName>
    </submittedName>
</protein>
<evidence type="ECO:0000313" key="2">
    <source>
        <dbReference type="EMBL" id="OXC79357.1"/>
    </source>
</evidence>
<comment type="caution">
    <text evidence="2">The sequence shown here is derived from an EMBL/GenBank/DDBJ whole genome shotgun (WGS) entry which is preliminary data.</text>
</comment>
<feature type="region of interest" description="Disordered" evidence="1">
    <location>
        <begin position="26"/>
        <end position="58"/>
    </location>
</feature>
<name>A0A226X8S9_CABSO</name>
<accession>A0A226X8S9</accession>
<reference evidence="3" key="1">
    <citation type="submission" date="2017-01" db="EMBL/GenBank/DDBJ databases">
        <title>Genome Analysis of Deinococcus marmoris KOPRI26562.</title>
        <authorList>
            <person name="Kim J.H."/>
            <person name="Oh H.-M."/>
        </authorList>
    </citation>
    <scope>NUCLEOTIDE SEQUENCE [LARGE SCALE GENOMIC DNA]</scope>
    <source>
        <strain evidence="3">PAMC 26633</strain>
    </source>
</reference>